<dbReference type="AlphaFoldDB" id="A0A381WHA0"/>
<evidence type="ECO:0000256" key="6">
    <source>
        <dbReference type="ARBA" id="ARBA00023014"/>
    </source>
</evidence>
<protein>
    <recommendedName>
        <fullName evidence="10">Sulfite reductase</fullName>
    </recommendedName>
</protein>
<evidence type="ECO:0008006" key="10">
    <source>
        <dbReference type="Google" id="ProtNLM"/>
    </source>
</evidence>
<dbReference type="Gene3D" id="3.30.413.10">
    <property type="entry name" value="Sulfite Reductase Hemoprotein, domain 1"/>
    <property type="match status" value="2"/>
</dbReference>
<organism evidence="9">
    <name type="scientific">marine metagenome</name>
    <dbReference type="NCBI Taxonomy" id="408172"/>
    <lineage>
        <taxon>unclassified sequences</taxon>
        <taxon>metagenomes</taxon>
        <taxon>ecological metagenomes</taxon>
    </lineage>
</organism>
<dbReference type="InterPro" id="IPR006066">
    <property type="entry name" value="NO2/SO3_Rdtase_FeS/sirohaem_BS"/>
</dbReference>
<dbReference type="GO" id="GO:0051539">
    <property type="term" value="F:4 iron, 4 sulfur cluster binding"/>
    <property type="evidence" value="ECO:0007669"/>
    <property type="project" value="UniProtKB-KW"/>
</dbReference>
<evidence type="ECO:0000256" key="3">
    <source>
        <dbReference type="ARBA" id="ARBA00022723"/>
    </source>
</evidence>
<evidence type="ECO:0000259" key="8">
    <source>
        <dbReference type="Pfam" id="PF03460"/>
    </source>
</evidence>
<proteinExistence type="predicted"/>
<evidence type="ECO:0000256" key="1">
    <source>
        <dbReference type="ARBA" id="ARBA00022485"/>
    </source>
</evidence>
<dbReference type="PANTHER" id="PTHR32439">
    <property type="entry name" value="FERREDOXIN--NITRITE REDUCTASE, CHLOROPLASTIC"/>
    <property type="match status" value="1"/>
</dbReference>
<dbReference type="InterPro" id="IPR051329">
    <property type="entry name" value="NIR_SIR_4Fe-4S"/>
</dbReference>
<dbReference type="PRINTS" id="PR00397">
    <property type="entry name" value="SIROHAEM"/>
</dbReference>
<dbReference type="SUPFAM" id="SSF55124">
    <property type="entry name" value="Nitrite/Sulfite reductase N-terminal domain-like"/>
    <property type="match status" value="2"/>
</dbReference>
<evidence type="ECO:0000256" key="5">
    <source>
        <dbReference type="ARBA" id="ARBA00023004"/>
    </source>
</evidence>
<dbReference type="GO" id="GO:0046872">
    <property type="term" value="F:metal ion binding"/>
    <property type="evidence" value="ECO:0007669"/>
    <property type="project" value="UniProtKB-KW"/>
</dbReference>
<dbReference type="PROSITE" id="PS00365">
    <property type="entry name" value="NIR_SIR"/>
    <property type="match status" value="1"/>
</dbReference>
<dbReference type="InterPro" id="IPR045854">
    <property type="entry name" value="NO2/SO3_Rdtase_4Fe4S_sf"/>
</dbReference>
<gene>
    <name evidence="9" type="ORF">METZ01_LOCUS104167</name>
</gene>
<keyword evidence="5" id="KW-0408">Iron</keyword>
<evidence type="ECO:0000313" key="9">
    <source>
        <dbReference type="EMBL" id="SVA51313.1"/>
    </source>
</evidence>
<keyword evidence="4" id="KW-0560">Oxidoreductase</keyword>
<dbReference type="Pfam" id="PF03460">
    <property type="entry name" value="NIR_SIR_ferr"/>
    <property type="match status" value="2"/>
</dbReference>
<evidence type="ECO:0000259" key="7">
    <source>
        <dbReference type="Pfam" id="PF01077"/>
    </source>
</evidence>
<dbReference type="EMBL" id="UINC01011659">
    <property type="protein sequence ID" value="SVA51313.1"/>
    <property type="molecule type" value="Genomic_DNA"/>
</dbReference>
<feature type="domain" description="Nitrite/Sulfite reductase ferredoxin-like" evidence="8">
    <location>
        <begin position="356"/>
        <end position="420"/>
    </location>
</feature>
<dbReference type="InterPro" id="IPR006067">
    <property type="entry name" value="NO2/SO3_Rdtase_4Fe4S_dom"/>
</dbReference>
<dbReference type="GO" id="GO:0020037">
    <property type="term" value="F:heme binding"/>
    <property type="evidence" value="ECO:0007669"/>
    <property type="project" value="InterPro"/>
</dbReference>
<evidence type="ECO:0000256" key="2">
    <source>
        <dbReference type="ARBA" id="ARBA00022617"/>
    </source>
</evidence>
<feature type="domain" description="Nitrite/sulphite reductase 4Fe-4S" evidence="7">
    <location>
        <begin position="430"/>
        <end position="554"/>
    </location>
</feature>
<keyword evidence="3" id="KW-0479">Metal-binding</keyword>
<evidence type="ECO:0000256" key="4">
    <source>
        <dbReference type="ARBA" id="ARBA00023002"/>
    </source>
</evidence>
<dbReference type="Pfam" id="PF01077">
    <property type="entry name" value="NIR_SIR"/>
    <property type="match status" value="2"/>
</dbReference>
<reference evidence="9" key="1">
    <citation type="submission" date="2018-05" db="EMBL/GenBank/DDBJ databases">
        <authorList>
            <person name="Lanie J.A."/>
            <person name="Ng W.-L."/>
            <person name="Kazmierczak K.M."/>
            <person name="Andrzejewski T.M."/>
            <person name="Davidsen T.M."/>
            <person name="Wayne K.J."/>
            <person name="Tettelin H."/>
            <person name="Glass J.I."/>
            <person name="Rusch D."/>
            <person name="Podicherti R."/>
            <person name="Tsui H.-C.T."/>
            <person name="Winkler M.E."/>
        </authorList>
    </citation>
    <scope>NUCLEOTIDE SEQUENCE</scope>
</reference>
<dbReference type="InterPro" id="IPR036136">
    <property type="entry name" value="Nit/Sulf_reduc_fer-like_dom_sf"/>
</dbReference>
<dbReference type="PANTHER" id="PTHR32439:SF9">
    <property type="entry name" value="BLR3264 PROTEIN"/>
    <property type="match status" value="1"/>
</dbReference>
<dbReference type="Gene3D" id="3.90.480.10">
    <property type="entry name" value="Sulfite Reductase Hemoprotein,Domain 2"/>
    <property type="match status" value="1"/>
</dbReference>
<keyword evidence="2" id="KW-0349">Heme</keyword>
<sequence>MKEWKEILKDEISAELTEQINIFETQIELKKLGKIDDKIFAETRLRKGVYGQRYDNAQRNDGEQTRELKYPSGDLLKGPETVWDAPGMLRIKIPFGAVTPNQMRVLADLSEEYADAVVHITTRQDIQYHFVHIEDTPTIMRRLAAVGITTHEACGNVIRNITACPLAGVCQDETFDVSPYAKAMAEFMLNHPDCQDFGRKFKIAFSGCSEHACGIVNMHDLGGIAKTRDGENGFKIYVGGGLGAVAHQAKVMYDFLPEEEILPLMQAIGRVFARLGEKKNRSKARVKFLVAKLGLEEFTRLVEEEREILPHDERWISYLDELSAWGESPIKDPSTLNGETTQDGFNDWMENNVISQRQDGYKVVVVMLPLGDISSHQTRKLADIAEKYIGDYVRTTVEQNFVLRWVSESDLPGLYQELNDIGLADPGAGTIVDITSCPGTDTCKLGIASSRGLAEELRQMLAPKQKELDEAVRNLRIKTSGCFNSCGQHHIADMGFYGNSRTFKGYKVPHFQVVLGGQWKNNAGSFGLAIGAVPSKNIPKVVLKLADYYVENRADKDVSFQDFISSRKKSEIKEQIQEFMEVPPYLEDASFYTDWGDPRVFTLGDMGVGECAGEVVSLTEVELQSAERICFEAQVELEDGKLDEAEDKAYKAMIRGASALLRKEFQDISSDPDEIVTEFKQHFYDTKLFWDRFAHGKFGKYLINRNENPPSNLNNDSVHRKIEESQLFIEAAHACYAKMMDMEKKELSGKAI</sequence>
<feature type="domain" description="Nitrite/sulphite reductase 4Fe-4S" evidence="7">
    <location>
        <begin position="154"/>
        <end position="305"/>
    </location>
</feature>
<dbReference type="SUPFAM" id="SSF56014">
    <property type="entry name" value="Nitrite and sulphite reductase 4Fe-4S domain-like"/>
    <property type="match status" value="2"/>
</dbReference>
<dbReference type="InterPro" id="IPR005117">
    <property type="entry name" value="NiRdtase/SiRdtase_haem-b_fer"/>
</dbReference>
<feature type="domain" description="Nitrite/Sulfite reductase ferredoxin-like" evidence="8">
    <location>
        <begin position="88"/>
        <end position="146"/>
    </location>
</feature>
<name>A0A381WHA0_9ZZZZ</name>
<accession>A0A381WHA0</accession>
<keyword evidence="1" id="KW-0004">4Fe-4S</keyword>
<dbReference type="GO" id="GO:0016491">
    <property type="term" value="F:oxidoreductase activity"/>
    <property type="evidence" value="ECO:0007669"/>
    <property type="project" value="UniProtKB-KW"/>
</dbReference>
<keyword evidence="6" id="KW-0411">Iron-sulfur</keyword>